<protein>
    <submittedName>
        <fullName evidence="2">Ankyrin repeat protein</fullName>
    </submittedName>
</protein>
<dbReference type="InterPro" id="IPR036770">
    <property type="entry name" value="Ankyrin_rpt-contain_sf"/>
</dbReference>
<evidence type="ECO:0000256" key="1">
    <source>
        <dbReference type="SAM" id="MobiDB-lite"/>
    </source>
</evidence>
<dbReference type="KEGG" id="vg:23462464"/>
<evidence type="ECO:0000313" key="3">
    <source>
        <dbReference type="Proteomes" id="UP000202511"/>
    </source>
</evidence>
<dbReference type="OrthoDB" id="15351at10239"/>
<dbReference type="Gene3D" id="1.25.40.20">
    <property type="entry name" value="Ankyrin repeat-containing domain"/>
    <property type="match status" value="1"/>
</dbReference>
<feature type="compositionally biased region" description="Basic residues" evidence="1">
    <location>
        <begin position="337"/>
        <end position="350"/>
    </location>
</feature>
<dbReference type="EMBL" id="KP136319">
    <property type="protein sequence ID" value="AJF97547.1"/>
    <property type="molecule type" value="Genomic_DNA"/>
</dbReference>
<feature type="region of interest" description="Disordered" evidence="1">
    <location>
        <begin position="337"/>
        <end position="361"/>
    </location>
</feature>
<proteinExistence type="predicted"/>
<organism evidence="2 3">
    <name type="scientific">Pandoravirus inopinatum</name>
    <dbReference type="NCBI Taxonomy" id="1605721"/>
    <lineage>
        <taxon>Viruses</taxon>
        <taxon>Pandoravirus</taxon>
    </lineage>
</organism>
<dbReference type="PANTHER" id="PTHR46586:SF3">
    <property type="entry name" value="ANKYRIN REPEAT-CONTAINING PROTEIN"/>
    <property type="match status" value="1"/>
</dbReference>
<sequence length="361" mass="39985">MDDQMNHSSMSLLGLPAELIEHIVDFLDDVSFCQARRAHRCFVVRDHAHVLAGRARRHWLGHTFYRVCRHGPPDAVIAHLDAGSKVSSDHLICAAKYDNAPAIDLICQRFALDSRDWSTRFADTAGSLGNVRALEVLARFGFRASRSALHGAAFSGRRPRWHALVALHKLGLGDWGPWLMDAAAQEGRCKLVRFLHKHLGQSCTTDAMDEAAARGYLKIVRFIHDNRTEGCTTEAMDGAAANGHWDIVQLLHANRSEGCTTKAMDDAAAGGHIKVVQFLHDNRHEGCTSAAMDRAAAAGHLDVVAFLAENRTEGNPTTAKHMAGQTRQADVVTYLRRRWPKPPRQRKRRHNADTPTTTKVP</sequence>
<accession>A0A0B5JCZ0</accession>
<dbReference type="GeneID" id="23462464"/>
<dbReference type="PANTHER" id="PTHR46586">
    <property type="entry name" value="ANKYRIN REPEAT-CONTAINING PROTEIN"/>
    <property type="match status" value="1"/>
</dbReference>
<evidence type="ECO:0000313" key="2">
    <source>
        <dbReference type="EMBL" id="AJF97547.1"/>
    </source>
</evidence>
<dbReference type="InterPro" id="IPR052050">
    <property type="entry name" value="SecEffector_AnkRepeat"/>
</dbReference>
<dbReference type="SUPFAM" id="SSF48403">
    <property type="entry name" value="Ankyrin repeat"/>
    <property type="match status" value="1"/>
</dbReference>
<name>A0A0B5JCZ0_9VIRU</name>
<dbReference type="RefSeq" id="YP_009119782.1">
    <property type="nucleotide sequence ID" value="NC_026440.1"/>
</dbReference>
<dbReference type="Proteomes" id="UP000202511">
    <property type="component" value="Segment"/>
</dbReference>
<reference evidence="2 3" key="1">
    <citation type="journal article" date="2015" name="Parasitol. Res.">
        <title>Viruses in close associations with free-living amoebae.</title>
        <authorList>
            <person name="Scheid P."/>
        </authorList>
    </citation>
    <scope>NUCLEOTIDE SEQUENCE [LARGE SCALE GENOMIC DNA]</scope>
    <source>
        <strain evidence="2">KlaHel</strain>
    </source>
</reference>